<sequence length="312" mass="32132">MAGGTRGLIATLASGRGGVPPSCWCGDKRGPWGGVGTVSRSGEPAADPDVGASFTGQEPGRAGALPVLSPVPEGLEVAFDRYLRLARAALGAEQARLSLRPGVLAELTAAGLTPAATSVPAPVAPGVCRLVAGSAQAVATQDLHLLGGVGRDATATAAGVRAYAGHPVLAPDGRVLGVLSVADTTARAWSTTALQALADLAGACPAGPGRRADRRGRGRFRPRAQRAAGRRDLPVPGRGGQRTRPRRPGRRRDLRAGRAGPAGPAPHRRPRPARGDADPPPAARPRPPARPLPARRCRRAGRRGLVRRRRDR</sequence>
<dbReference type="AlphaFoldDB" id="A0A849BMJ6"/>
<evidence type="ECO:0000313" key="4">
    <source>
        <dbReference type="Proteomes" id="UP000555552"/>
    </source>
</evidence>
<organism evidence="3 4">
    <name type="scientific">Pseudokineococcus marinus</name>
    <dbReference type="NCBI Taxonomy" id="351215"/>
    <lineage>
        <taxon>Bacteria</taxon>
        <taxon>Bacillati</taxon>
        <taxon>Actinomycetota</taxon>
        <taxon>Actinomycetes</taxon>
        <taxon>Kineosporiales</taxon>
        <taxon>Kineosporiaceae</taxon>
        <taxon>Pseudokineococcus</taxon>
    </lineage>
</organism>
<feature type="compositionally biased region" description="Pro residues" evidence="1">
    <location>
        <begin position="278"/>
        <end position="291"/>
    </location>
</feature>
<feature type="region of interest" description="Disordered" evidence="1">
    <location>
        <begin position="202"/>
        <end position="312"/>
    </location>
</feature>
<dbReference type="Proteomes" id="UP000555552">
    <property type="component" value="Unassembled WGS sequence"/>
</dbReference>
<evidence type="ECO:0000259" key="2">
    <source>
        <dbReference type="SMART" id="SM00065"/>
    </source>
</evidence>
<dbReference type="Gene3D" id="3.30.450.40">
    <property type="match status" value="1"/>
</dbReference>
<dbReference type="SUPFAM" id="SSF55781">
    <property type="entry name" value="GAF domain-like"/>
    <property type="match status" value="1"/>
</dbReference>
<proteinExistence type="predicted"/>
<feature type="compositionally biased region" description="Basic residues" evidence="1">
    <location>
        <begin position="241"/>
        <end position="253"/>
    </location>
</feature>
<reference evidence="3 4" key="1">
    <citation type="submission" date="2020-05" db="EMBL/GenBank/DDBJ databases">
        <title>MicrobeNet Type strains.</title>
        <authorList>
            <person name="Nicholson A.C."/>
        </authorList>
    </citation>
    <scope>NUCLEOTIDE SEQUENCE [LARGE SCALE GENOMIC DNA]</scope>
    <source>
        <strain evidence="3 4">JCM 14547</strain>
    </source>
</reference>
<feature type="compositionally biased region" description="Basic residues" evidence="1">
    <location>
        <begin position="212"/>
        <end position="224"/>
    </location>
</feature>
<dbReference type="InterPro" id="IPR029016">
    <property type="entry name" value="GAF-like_dom_sf"/>
</dbReference>
<name>A0A849BMJ6_9ACTN</name>
<dbReference type="EMBL" id="JABEMA010000010">
    <property type="protein sequence ID" value="NNH21844.1"/>
    <property type="molecule type" value="Genomic_DNA"/>
</dbReference>
<dbReference type="SMART" id="SM00065">
    <property type="entry name" value="GAF"/>
    <property type="match status" value="1"/>
</dbReference>
<comment type="caution">
    <text evidence="3">The sequence shown here is derived from an EMBL/GenBank/DDBJ whole genome shotgun (WGS) entry which is preliminary data.</text>
</comment>
<feature type="compositionally biased region" description="Basic residues" evidence="1">
    <location>
        <begin position="293"/>
        <end position="312"/>
    </location>
</feature>
<dbReference type="Pfam" id="PF01590">
    <property type="entry name" value="GAF"/>
    <property type="match status" value="1"/>
</dbReference>
<feature type="domain" description="GAF" evidence="2">
    <location>
        <begin position="74"/>
        <end position="219"/>
    </location>
</feature>
<evidence type="ECO:0000313" key="3">
    <source>
        <dbReference type="EMBL" id="NNH21844.1"/>
    </source>
</evidence>
<protein>
    <submittedName>
        <fullName evidence="3">GAF domain-containing protein</fullName>
    </submittedName>
</protein>
<accession>A0A849BMJ6</accession>
<keyword evidence="4" id="KW-1185">Reference proteome</keyword>
<evidence type="ECO:0000256" key="1">
    <source>
        <dbReference type="SAM" id="MobiDB-lite"/>
    </source>
</evidence>
<gene>
    <name evidence="3" type="ORF">HLB09_01835</name>
</gene>
<dbReference type="InterPro" id="IPR003018">
    <property type="entry name" value="GAF"/>
</dbReference>